<evidence type="ECO:0000256" key="2">
    <source>
        <dbReference type="ARBA" id="ARBA00022475"/>
    </source>
</evidence>
<accession>A0ABS9U4T2</accession>
<gene>
    <name evidence="10 11" type="primary">crcB</name>
    <name evidence="10" type="synonym">fluC</name>
    <name evidence="11" type="ORF">L0M17_15760</name>
</gene>
<dbReference type="PANTHER" id="PTHR28259">
    <property type="entry name" value="FLUORIDE EXPORT PROTEIN 1-RELATED"/>
    <property type="match status" value="1"/>
</dbReference>
<reference evidence="11 12" key="1">
    <citation type="submission" date="2022-03" db="EMBL/GenBank/DDBJ databases">
        <title>Sinomonas sp. isolated from a soil.</title>
        <authorList>
            <person name="Han J."/>
            <person name="Kim D.-U."/>
        </authorList>
    </citation>
    <scope>NUCLEOTIDE SEQUENCE [LARGE SCALE GENOMIC DNA]</scope>
    <source>
        <strain evidence="11 12">5-5</strain>
    </source>
</reference>
<proteinExistence type="inferred from homology"/>
<comment type="catalytic activity">
    <reaction evidence="8">
        <text>fluoride(in) = fluoride(out)</text>
        <dbReference type="Rhea" id="RHEA:76159"/>
        <dbReference type="ChEBI" id="CHEBI:17051"/>
    </reaction>
    <physiologicalReaction direction="left-to-right" evidence="8">
        <dbReference type="Rhea" id="RHEA:76160"/>
    </physiologicalReaction>
</comment>
<evidence type="ECO:0000256" key="4">
    <source>
        <dbReference type="ARBA" id="ARBA00022989"/>
    </source>
</evidence>
<keyword evidence="10" id="KW-0479">Metal-binding</keyword>
<dbReference type="EMBL" id="JAKZBV010000001">
    <property type="protein sequence ID" value="MCH6471417.1"/>
    <property type="molecule type" value="Genomic_DNA"/>
</dbReference>
<feature type="transmembrane region" description="Helical" evidence="10">
    <location>
        <begin position="63"/>
        <end position="80"/>
    </location>
</feature>
<feature type="transmembrane region" description="Helical" evidence="10">
    <location>
        <begin position="100"/>
        <end position="122"/>
    </location>
</feature>
<organism evidence="11 12">
    <name type="scientific">Sinomonas terrae</name>
    <dbReference type="NCBI Taxonomy" id="2908838"/>
    <lineage>
        <taxon>Bacteria</taxon>
        <taxon>Bacillati</taxon>
        <taxon>Actinomycetota</taxon>
        <taxon>Actinomycetes</taxon>
        <taxon>Micrococcales</taxon>
        <taxon>Micrococcaceae</taxon>
        <taxon>Sinomonas</taxon>
    </lineage>
</organism>
<keyword evidence="3 10" id="KW-0812">Transmembrane</keyword>
<keyword evidence="6 10" id="KW-0407">Ion channel</keyword>
<keyword evidence="2 10" id="KW-1003">Cell membrane</keyword>
<sequence>MTALLVLLLGLAGGLGAVARFVVDGVVRARVRSALPAGTIFINVSGSFLLGLLAGATLHGAPAALQAIAGTGFLGGYTTFSTASVETVRLIQAGRVGMAAANALVTLVLSLATAALGLWIGLIW</sequence>
<evidence type="ECO:0000256" key="9">
    <source>
        <dbReference type="ARBA" id="ARBA00049940"/>
    </source>
</evidence>
<comment type="function">
    <text evidence="9 10">Fluoride-specific ion channel. Important for reducing fluoride concentration in the cell, thus reducing its toxicity.</text>
</comment>
<evidence type="ECO:0000256" key="5">
    <source>
        <dbReference type="ARBA" id="ARBA00023136"/>
    </source>
</evidence>
<keyword evidence="10" id="KW-0406">Ion transport</keyword>
<feature type="binding site" evidence="10">
    <location>
        <position position="78"/>
    </location>
    <ligand>
        <name>Na(+)</name>
        <dbReference type="ChEBI" id="CHEBI:29101"/>
        <note>structural</note>
    </ligand>
</feature>
<evidence type="ECO:0000256" key="1">
    <source>
        <dbReference type="ARBA" id="ARBA00004651"/>
    </source>
</evidence>
<name>A0ABS9U4T2_9MICC</name>
<dbReference type="NCBIfam" id="TIGR00494">
    <property type="entry name" value="crcB"/>
    <property type="match status" value="1"/>
</dbReference>
<keyword evidence="12" id="KW-1185">Reference proteome</keyword>
<evidence type="ECO:0000256" key="6">
    <source>
        <dbReference type="ARBA" id="ARBA00023303"/>
    </source>
</evidence>
<comment type="caution">
    <text evidence="11">The sequence shown here is derived from an EMBL/GenBank/DDBJ whole genome shotgun (WGS) entry which is preliminary data.</text>
</comment>
<dbReference type="Proteomes" id="UP001202922">
    <property type="component" value="Unassembled WGS sequence"/>
</dbReference>
<keyword evidence="4 10" id="KW-1133">Transmembrane helix</keyword>
<evidence type="ECO:0000256" key="10">
    <source>
        <dbReference type="HAMAP-Rule" id="MF_00454"/>
    </source>
</evidence>
<feature type="transmembrane region" description="Helical" evidence="10">
    <location>
        <begin position="35"/>
        <end position="56"/>
    </location>
</feature>
<feature type="binding site" evidence="10">
    <location>
        <position position="75"/>
    </location>
    <ligand>
        <name>Na(+)</name>
        <dbReference type="ChEBI" id="CHEBI:29101"/>
        <note>structural</note>
    </ligand>
</feature>
<keyword evidence="5 10" id="KW-0472">Membrane</keyword>
<comment type="activity regulation">
    <text evidence="10">Na(+) is not transported, but it plays an essential structural role and its presence is essential for fluoride channel function.</text>
</comment>
<comment type="subcellular location">
    <subcellularLocation>
        <location evidence="1 10">Cell membrane</location>
        <topology evidence="1 10">Multi-pass membrane protein</topology>
    </subcellularLocation>
</comment>
<evidence type="ECO:0000256" key="7">
    <source>
        <dbReference type="ARBA" id="ARBA00035120"/>
    </source>
</evidence>
<dbReference type="Pfam" id="PF02537">
    <property type="entry name" value="CRCB"/>
    <property type="match status" value="1"/>
</dbReference>
<evidence type="ECO:0000256" key="3">
    <source>
        <dbReference type="ARBA" id="ARBA00022692"/>
    </source>
</evidence>
<dbReference type="RefSeq" id="WP_241055196.1">
    <property type="nucleotide sequence ID" value="NZ_JAKZBV010000001.1"/>
</dbReference>
<dbReference type="HAMAP" id="MF_00454">
    <property type="entry name" value="FluC"/>
    <property type="match status" value="1"/>
</dbReference>
<evidence type="ECO:0000313" key="11">
    <source>
        <dbReference type="EMBL" id="MCH6471417.1"/>
    </source>
</evidence>
<evidence type="ECO:0000313" key="12">
    <source>
        <dbReference type="Proteomes" id="UP001202922"/>
    </source>
</evidence>
<dbReference type="PANTHER" id="PTHR28259:SF1">
    <property type="entry name" value="FLUORIDE EXPORT PROTEIN 1-RELATED"/>
    <property type="match status" value="1"/>
</dbReference>
<protein>
    <recommendedName>
        <fullName evidence="10">Fluoride-specific ion channel FluC</fullName>
    </recommendedName>
</protein>
<keyword evidence="10" id="KW-0813">Transport</keyword>
<dbReference type="InterPro" id="IPR003691">
    <property type="entry name" value="FluC"/>
</dbReference>
<comment type="similarity">
    <text evidence="7 10">Belongs to the fluoride channel Fluc/FEX (TC 1.A.43) family.</text>
</comment>
<evidence type="ECO:0000256" key="8">
    <source>
        <dbReference type="ARBA" id="ARBA00035585"/>
    </source>
</evidence>
<keyword evidence="10" id="KW-0915">Sodium</keyword>